<gene>
    <name evidence="1" type="ORF">MM415A01767_0003</name>
    <name evidence="2" type="ORF">MM415B02452_0003</name>
    <name evidence="3" type="ORF">TM448B05969_0004</name>
</gene>
<reference evidence="1" key="1">
    <citation type="submission" date="2020-03" db="EMBL/GenBank/DDBJ databases">
        <title>The deep terrestrial virosphere.</title>
        <authorList>
            <person name="Holmfeldt K."/>
            <person name="Nilsson E."/>
            <person name="Simone D."/>
            <person name="Lopez-Fernandez M."/>
            <person name="Wu X."/>
            <person name="de Brujin I."/>
            <person name="Lundin D."/>
            <person name="Andersson A."/>
            <person name="Bertilsson S."/>
            <person name="Dopson M."/>
        </authorList>
    </citation>
    <scope>NUCLEOTIDE SEQUENCE</scope>
    <source>
        <strain evidence="1">MM415A01767</strain>
        <strain evidence="2">MM415B02452</strain>
        <strain evidence="3">TM448B05969</strain>
    </source>
</reference>
<proteinExistence type="predicted"/>
<dbReference type="EMBL" id="MT142889">
    <property type="protein sequence ID" value="QJA90067.1"/>
    <property type="molecule type" value="Genomic_DNA"/>
</dbReference>
<sequence>MREIKIIRSDCKDCKFVRECGDIFEVEGQCPSNNGGEKWASYQKENYSY</sequence>
<organism evidence="1">
    <name type="scientific">viral metagenome</name>
    <dbReference type="NCBI Taxonomy" id="1070528"/>
    <lineage>
        <taxon>unclassified sequences</taxon>
        <taxon>metagenomes</taxon>
        <taxon>organismal metagenomes</taxon>
    </lineage>
</organism>
<dbReference type="EMBL" id="MT142167">
    <property type="protein sequence ID" value="QJA75482.1"/>
    <property type="molecule type" value="Genomic_DNA"/>
</dbReference>
<dbReference type="AlphaFoldDB" id="A0A6M3K2F4"/>
<evidence type="ECO:0000313" key="2">
    <source>
        <dbReference type="EMBL" id="QJA90067.1"/>
    </source>
</evidence>
<protein>
    <submittedName>
        <fullName evidence="1">Uncharacterized protein</fullName>
    </submittedName>
</protein>
<evidence type="ECO:0000313" key="3">
    <source>
        <dbReference type="EMBL" id="QJI04046.1"/>
    </source>
</evidence>
<accession>A0A6M3K2F4</accession>
<dbReference type="EMBL" id="MT145143">
    <property type="protein sequence ID" value="QJI04046.1"/>
    <property type="molecule type" value="Genomic_DNA"/>
</dbReference>
<name>A0A6M3K2F4_9ZZZZ</name>
<evidence type="ECO:0000313" key="1">
    <source>
        <dbReference type="EMBL" id="QJA75482.1"/>
    </source>
</evidence>